<proteinExistence type="predicted"/>
<keyword evidence="2" id="KW-1185">Reference proteome</keyword>
<keyword evidence="1" id="KW-1133">Transmembrane helix</keyword>
<dbReference type="AlphaFoldDB" id="A0A1I7X2J5"/>
<evidence type="ECO:0000313" key="2">
    <source>
        <dbReference type="Proteomes" id="UP000095283"/>
    </source>
</evidence>
<dbReference type="Proteomes" id="UP000095283">
    <property type="component" value="Unplaced"/>
</dbReference>
<keyword evidence="1" id="KW-0812">Transmembrane</keyword>
<sequence>MSLFIFVIVVSSHKKKLIKIGIAKKKIASVDRNSHFEESHKTSLSYAIFKCNIFHIYYFKFMKVMDKTILQFNLALKITSNKLHRGHISALSELLIVTHSVSAPNCGSSLYNFLNSQNYYDNINRHKRLIWLLFYSPFFLMNCSTFYFHALLGVGPPKGIIIQLLWGRTTTKEFICLFVIYRFSIDPTSSVMALWC</sequence>
<evidence type="ECO:0000256" key="1">
    <source>
        <dbReference type="SAM" id="Phobius"/>
    </source>
</evidence>
<accession>A0A1I7X2J5</accession>
<dbReference type="WBParaSite" id="Hba_11705">
    <property type="protein sequence ID" value="Hba_11705"/>
    <property type="gene ID" value="Hba_11705"/>
</dbReference>
<reference evidence="3" key="1">
    <citation type="submission" date="2016-11" db="UniProtKB">
        <authorList>
            <consortium name="WormBaseParasite"/>
        </authorList>
    </citation>
    <scope>IDENTIFICATION</scope>
</reference>
<organism evidence="2 3">
    <name type="scientific">Heterorhabditis bacteriophora</name>
    <name type="common">Entomopathogenic nematode worm</name>
    <dbReference type="NCBI Taxonomy" id="37862"/>
    <lineage>
        <taxon>Eukaryota</taxon>
        <taxon>Metazoa</taxon>
        <taxon>Ecdysozoa</taxon>
        <taxon>Nematoda</taxon>
        <taxon>Chromadorea</taxon>
        <taxon>Rhabditida</taxon>
        <taxon>Rhabditina</taxon>
        <taxon>Rhabditomorpha</taxon>
        <taxon>Strongyloidea</taxon>
        <taxon>Heterorhabditidae</taxon>
        <taxon>Heterorhabditis</taxon>
    </lineage>
</organism>
<evidence type="ECO:0000313" key="3">
    <source>
        <dbReference type="WBParaSite" id="Hba_11705"/>
    </source>
</evidence>
<protein>
    <submittedName>
        <fullName evidence="3">Uncharacterized protein</fullName>
    </submittedName>
</protein>
<keyword evidence="1" id="KW-0472">Membrane</keyword>
<feature type="transmembrane region" description="Helical" evidence="1">
    <location>
        <begin position="129"/>
        <end position="148"/>
    </location>
</feature>
<name>A0A1I7X2J5_HETBA</name>